<reference evidence="4" key="1">
    <citation type="journal article" date="2025" name="Foods">
        <title>Unveiling the Microbial Signatures of Arabica Coffee Cherries: Insights into Ripeness Specific Diversity, Functional Traits, and Implications for Quality and Safety.</title>
        <authorList>
            <consortium name="RefSeq"/>
            <person name="Tenea G.N."/>
            <person name="Cifuentes V."/>
            <person name="Reyes P."/>
            <person name="Cevallos-Vallejos M."/>
        </authorList>
    </citation>
    <scope>NUCLEOTIDE SEQUENCE [LARGE SCALE GENOMIC DNA]</scope>
</reference>
<dbReference type="InterPro" id="IPR044645">
    <property type="entry name" value="DG1/EMB2279-like"/>
</dbReference>
<dbReference type="InterPro" id="IPR002885">
    <property type="entry name" value="PPR_rpt"/>
</dbReference>
<evidence type="ECO:0000313" key="5">
    <source>
        <dbReference type="RefSeq" id="XP_027079175.1"/>
    </source>
</evidence>
<dbReference type="PANTHER" id="PTHR46935:SF2">
    <property type="entry name" value="PENTACOTRIPEPTIDE-REPEAT REGION OF PRORP DOMAIN-CONTAINING PROTEIN"/>
    <property type="match status" value="1"/>
</dbReference>
<feature type="repeat" description="PPR" evidence="2">
    <location>
        <begin position="405"/>
        <end position="439"/>
    </location>
</feature>
<organism evidence="4 5">
    <name type="scientific">Coffea arabica</name>
    <name type="common">Arabian coffee</name>
    <dbReference type="NCBI Taxonomy" id="13443"/>
    <lineage>
        <taxon>Eukaryota</taxon>
        <taxon>Viridiplantae</taxon>
        <taxon>Streptophyta</taxon>
        <taxon>Embryophyta</taxon>
        <taxon>Tracheophyta</taxon>
        <taxon>Spermatophyta</taxon>
        <taxon>Magnoliopsida</taxon>
        <taxon>eudicotyledons</taxon>
        <taxon>Gunneridae</taxon>
        <taxon>Pentapetalae</taxon>
        <taxon>asterids</taxon>
        <taxon>lamiids</taxon>
        <taxon>Gentianales</taxon>
        <taxon>Rubiaceae</taxon>
        <taxon>Ixoroideae</taxon>
        <taxon>Gardenieae complex</taxon>
        <taxon>Bertiereae - Coffeeae clade</taxon>
        <taxon>Coffeeae</taxon>
        <taxon>Coffea</taxon>
    </lineage>
</organism>
<gene>
    <name evidence="5" type="primary">LOC113702257</name>
</gene>
<keyword evidence="1" id="KW-0677">Repeat</keyword>
<dbReference type="AlphaFoldDB" id="A0A6P6TM97"/>
<evidence type="ECO:0000256" key="3">
    <source>
        <dbReference type="SAM" id="MobiDB-lite"/>
    </source>
</evidence>
<dbReference type="GO" id="GO:0009658">
    <property type="term" value="P:chloroplast organization"/>
    <property type="evidence" value="ECO:0007669"/>
    <property type="project" value="InterPro"/>
</dbReference>
<sequence length="880" mass="99749">MEASTGPPPLPAPPPEQKTEKIRQKLLQEGVAPTPKIIHTIRKKELQKLNRRLAKQAAKQPLPVLTDSRQQLLAEESHFKTIKSEYKNFRNAISGAKKMVGRPWERLETLKLRELASENKEYGGDKLKTEHLIELSDIMESEKEKFHWLLDDDIEVEKDWLDKERSTWVPPKHCRSEAETIDIFLERLDGSEPRVKDWKFSKIMKLSGLQFTEKQMLKVVEGLGERGKWRHALSVVEWVYSSREHRHFRSRFVYTKLLAILGKARRPHEVLRIFNFMRGDGHIYPDMPAYHSVAVALGQAGLLKELLKVIECMKEKPKIIKNRKSRNWNPELQPDVIIFNAVLNACVPSRQWKGVSWVFQQLRKSGLRPNGATYGLSMEVMLQSGKYDLVYEFFGKMKRSGEDLKALTYKVLVKAFWAEGKVSEAIQAVREMEDRGIIGTACVYYELARCLCFHGRCQEAIMEVEKLKNVHRTRPVEVTFTGMILAAMDGGNLNGCLAIFEHCKRCCSSDIGVINAMLKVYGLNDMFLEARELFEEIRRDYPGSGIFQNCWASSLSPDIYTFSLMLEVSASAMQWEYFEYVYKEMTLGGHKLHQNKHASMLVEASRAGKWHLLEHAFNTVLEDGEVPHPTFFTEMVCQAVIQHDHERAATLVNTMAHAPFQVSEKQWIELFEENEDRISRASLRELSDALCSHHLANEATVLNFTRALQFLCGPSSLSSSLDLISSGNNLTGLLPPDGCDQLSDGTGSINPNIAGVNPPKSLQVNRNDRSSFDGLSSYNNGGNVSASPHIMLEHSGNPFASTDFGLTYWESNSSDIKCNDLGACGDDDDLEFEVSASGHSDSRGSNVPSADEILKSWKEMRQTDGNFFSLPVVQNQIEMH</sequence>
<feature type="compositionally biased region" description="Pro residues" evidence="3">
    <location>
        <begin position="1"/>
        <end position="16"/>
    </location>
</feature>
<reference evidence="5" key="2">
    <citation type="submission" date="2025-08" db="UniProtKB">
        <authorList>
            <consortium name="RefSeq"/>
        </authorList>
    </citation>
    <scope>IDENTIFICATION</scope>
    <source>
        <tissue evidence="5">Leaves</tissue>
    </source>
</reference>
<dbReference type="Gene3D" id="1.25.40.10">
    <property type="entry name" value="Tetratricopeptide repeat domain"/>
    <property type="match status" value="3"/>
</dbReference>
<evidence type="ECO:0000256" key="1">
    <source>
        <dbReference type="ARBA" id="ARBA00022737"/>
    </source>
</evidence>
<keyword evidence="4" id="KW-1185">Reference proteome</keyword>
<accession>A0A6P6TM97</accession>
<evidence type="ECO:0000313" key="4">
    <source>
        <dbReference type="Proteomes" id="UP001652660"/>
    </source>
</evidence>
<dbReference type="Pfam" id="PF13812">
    <property type="entry name" value="PPR_3"/>
    <property type="match status" value="1"/>
</dbReference>
<name>A0A6P6TM97_COFAR</name>
<dbReference type="OrthoDB" id="1904535at2759"/>
<dbReference type="GeneID" id="113702257"/>
<dbReference type="GO" id="GO:0009507">
    <property type="term" value="C:chloroplast"/>
    <property type="evidence" value="ECO:0007669"/>
    <property type="project" value="TreeGrafter"/>
</dbReference>
<dbReference type="Pfam" id="PF01535">
    <property type="entry name" value="PPR"/>
    <property type="match status" value="3"/>
</dbReference>
<proteinExistence type="predicted"/>
<dbReference type="PROSITE" id="PS51375">
    <property type="entry name" value="PPR"/>
    <property type="match status" value="2"/>
</dbReference>
<protein>
    <submittedName>
        <fullName evidence="5">Pentatricopeptide repeat-containing protein At5g67570, chloroplastic-like</fullName>
    </submittedName>
</protein>
<dbReference type="RefSeq" id="XP_027079175.1">
    <property type="nucleotide sequence ID" value="XM_027223374.2"/>
</dbReference>
<dbReference type="PANTHER" id="PTHR46935">
    <property type="entry name" value="OS01G0674700 PROTEIN"/>
    <property type="match status" value="1"/>
</dbReference>
<dbReference type="NCBIfam" id="TIGR00756">
    <property type="entry name" value="PPR"/>
    <property type="match status" value="1"/>
</dbReference>
<dbReference type="InterPro" id="IPR011990">
    <property type="entry name" value="TPR-like_helical_dom_sf"/>
</dbReference>
<dbReference type="Proteomes" id="UP001652660">
    <property type="component" value="Chromosome 7e"/>
</dbReference>
<evidence type="ECO:0000256" key="2">
    <source>
        <dbReference type="PROSITE-ProRule" id="PRU00708"/>
    </source>
</evidence>
<feature type="repeat" description="PPR" evidence="2">
    <location>
        <begin position="335"/>
        <end position="369"/>
    </location>
</feature>
<feature type="region of interest" description="Disordered" evidence="3">
    <location>
        <begin position="1"/>
        <end position="21"/>
    </location>
</feature>